<evidence type="ECO:0000313" key="2">
    <source>
        <dbReference type="EMBL" id="WGI19296.1"/>
    </source>
</evidence>
<organism evidence="2 3">
    <name type="scientific">Latilactobacillus sakei</name>
    <name type="common">Lactobacillus sakei</name>
    <dbReference type="NCBI Taxonomy" id="1599"/>
    <lineage>
        <taxon>Bacteria</taxon>
        <taxon>Bacillati</taxon>
        <taxon>Bacillota</taxon>
        <taxon>Bacilli</taxon>
        <taxon>Lactobacillales</taxon>
        <taxon>Lactobacillaceae</taxon>
        <taxon>Latilactobacillus</taxon>
    </lineage>
</organism>
<name>A0AAF0GQM3_LATSK</name>
<dbReference type="AlphaFoldDB" id="A0AAF0GQM3"/>
<keyword evidence="1" id="KW-0472">Membrane</keyword>
<keyword evidence="1" id="KW-1133">Transmembrane helix</keyword>
<dbReference type="RefSeq" id="WP_280102945.1">
    <property type="nucleotide sequence ID" value="NZ_CP122959.1"/>
</dbReference>
<evidence type="ECO:0000313" key="3">
    <source>
        <dbReference type="Proteomes" id="UP001179858"/>
    </source>
</evidence>
<reference evidence="2" key="1">
    <citation type="submission" date="2023-04" db="EMBL/GenBank/DDBJ databases">
        <title>Novel strain of Lactilactobacillus sakei and use thereof.</title>
        <authorList>
            <person name="Kim S.Y."/>
        </authorList>
    </citation>
    <scope>NUCLEOTIDE SEQUENCE</scope>
    <source>
        <strain evidence="2">HUP1</strain>
    </source>
</reference>
<evidence type="ECO:0000256" key="1">
    <source>
        <dbReference type="SAM" id="Phobius"/>
    </source>
</evidence>
<protein>
    <submittedName>
        <fullName evidence="2">Uncharacterized protein</fullName>
    </submittedName>
</protein>
<dbReference type="EMBL" id="CP122959">
    <property type="protein sequence ID" value="WGI19296.1"/>
    <property type="molecule type" value="Genomic_DNA"/>
</dbReference>
<feature type="transmembrane region" description="Helical" evidence="1">
    <location>
        <begin position="57"/>
        <end position="78"/>
    </location>
</feature>
<feature type="transmembrane region" description="Helical" evidence="1">
    <location>
        <begin position="20"/>
        <end position="45"/>
    </location>
</feature>
<dbReference type="Proteomes" id="UP001179858">
    <property type="component" value="Chromosome"/>
</dbReference>
<proteinExistence type="predicted"/>
<keyword evidence="1" id="KW-0812">Transmembrane</keyword>
<gene>
    <name evidence="2" type="ORF">QBD03_00695</name>
</gene>
<accession>A0AAF0GQM3</accession>
<sequence length="254" mass="29116">MNFIKKYKKQSKKAFILLKWITILLIIGVVIAILIITTPILFNLLSNIKLNKISDGALGFWGGIFGSSIGVFGSYLVMNYQIKVTKRHERLVKKPILALGSVNYKELNIQSYKKGRFYIDSIEKWLLKVPVINAGVTPILNIEMTYSFSENELSKLSELSDPINSLRKNTFFMTKRNKSILHFSNDRNAYELASFDSFTTLSSTSEIDRVPVIMPGKTELMILPSSFSNLIRFYVRQTNERKKNQAVCQIHQFN</sequence>